<dbReference type="InterPro" id="IPR009057">
    <property type="entry name" value="Homeodomain-like_sf"/>
</dbReference>
<proteinExistence type="predicted"/>
<dbReference type="Proteomes" id="UP001589716">
    <property type="component" value="Unassembled WGS sequence"/>
</dbReference>
<evidence type="ECO:0000313" key="5">
    <source>
        <dbReference type="EMBL" id="MFB9558343.1"/>
    </source>
</evidence>
<dbReference type="EMBL" id="JBHMCT010000020">
    <property type="protein sequence ID" value="MFB9558343.1"/>
    <property type="molecule type" value="Genomic_DNA"/>
</dbReference>
<keyword evidence="1" id="KW-0805">Transcription regulation</keyword>
<dbReference type="RefSeq" id="WP_345483635.1">
    <property type="nucleotide sequence ID" value="NZ_BAAAWU010000001.1"/>
</dbReference>
<dbReference type="SUPFAM" id="SSF51215">
    <property type="entry name" value="Regulatory protein AraC"/>
    <property type="match status" value="1"/>
</dbReference>
<keyword evidence="2" id="KW-0238">DNA-binding</keyword>
<dbReference type="PANTHER" id="PTHR46796">
    <property type="entry name" value="HTH-TYPE TRANSCRIPTIONAL ACTIVATOR RHAS-RELATED"/>
    <property type="match status" value="1"/>
</dbReference>
<reference evidence="5 6" key="1">
    <citation type="submission" date="2024-09" db="EMBL/GenBank/DDBJ databases">
        <authorList>
            <person name="Sun Q."/>
            <person name="Mori K."/>
        </authorList>
    </citation>
    <scope>NUCLEOTIDE SEQUENCE [LARGE SCALE GENOMIC DNA]</scope>
    <source>
        <strain evidence="5 6">JCM 4414</strain>
    </source>
</reference>
<keyword evidence="3" id="KW-0804">Transcription</keyword>
<evidence type="ECO:0000256" key="1">
    <source>
        <dbReference type="ARBA" id="ARBA00023015"/>
    </source>
</evidence>
<dbReference type="Pfam" id="PF14525">
    <property type="entry name" value="AraC_binding_2"/>
    <property type="match status" value="1"/>
</dbReference>
<dbReference type="SMART" id="SM00342">
    <property type="entry name" value="HTH_ARAC"/>
    <property type="match status" value="1"/>
</dbReference>
<dbReference type="Gene3D" id="1.10.10.60">
    <property type="entry name" value="Homeodomain-like"/>
    <property type="match status" value="1"/>
</dbReference>
<protein>
    <submittedName>
        <fullName evidence="5">Helix-turn-helix domain-containing protein</fullName>
    </submittedName>
</protein>
<accession>A0ABV5QZ38</accession>
<dbReference type="PANTHER" id="PTHR46796:SF6">
    <property type="entry name" value="ARAC SUBFAMILY"/>
    <property type="match status" value="1"/>
</dbReference>
<dbReference type="InterPro" id="IPR037923">
    <property type="entry name" value="HTH-like"/>
</dbReference>
<dbReference type="InterPro" id="IPR050204">
    <property type="entry name" value="AraC_XylS_family_regulators"/>
</dbReference>
<dbReference type="InterPro" id="IPR035418">
    <property type="entry name" value="AraC-bd_2"/>
</dbReference>
<name>A0ABV5QZ38_9ACTN</name>
<organism evidence="5 6">
    <name type="scientific">Streptomyces roseoviridis</name>
    <dbReference type="NCBI Taxonomy" id="67361"/>
    <lineage>
        <taxon>Bacteria</taxon>
        <taxon>Bacillati</taxon>
        <taxon>Actinomycetota</taxon>
        <taxon>Actinomycetes</taxon>
        <taxon>Kitasatosporales</taxon>
        <taxon>Streptomycetaceae</taxon>
        <taxon>Streptomyces</taxon>
    </lineage>
</organism>
<comment type="caution">
    <text evidence="5">The sequence shown here is derived from an EMBL/GenBank/DDBJ whole genome shotgun (WGS) entry which is preliminary data.</text>
</comment>
<gene>
    <name evidence="5" type="ORF">ACFFTP_29670</name>
</gene>
<evidence type="ECO:0000313" key="6">
    <source>
        <dbReference type="Proteomes" id="UP001589716"/>
    </source>
</evidence>
<dbReference type="Pfam" id="PF12833">
    <property type="entry name" value="HTH_18"/>
    <property type="match status" value="1"/>
</dbReference>
<evidence type="ECO:0000256" key="2">
    <source>
        <dbReference type="ARBA" id="ARBA00023125"/>
    </source>
</evidence>
<keyword evidence="6" id="KW-1185">Reference proteome</keyword>
<sequence length="326" mass="35194">MPTTVLDTSSLPRPERTEAWAAATARALLTTRLRFPDPERFDARMRATTLGPAQLSVLTYRPLACHRSAAHIRRSDPELHQLALITSGRHTVEQAGRRAVCGPGDLVLYDSSRPVDVVAGPDGQPGACLLLQFPRSAMRLPDKLVAAACATPLTASKGLKRVLRETLGTLGGAPDDFDDSDRVRMAGTLVQLAASVVAGHTERAGELPAPSRAAALYHDSREFIAANLHDPELDPAAVAAAHHVSPRTLHRAYASFESTVSDTIRRERIGHCRRDLEDPLFDASPVSVIGARWGYPRASDFTRAFKAAVGMPPAAYRAAVRRGDRP</sequence>
<dbReference type="InterPro" id="IPR018060">
    <property type="entry name" value="HTH_AraC"/>
</dbReference>
<evidence type="ECO:0000259" key="4">
    <source>
        <dbReference type="PROSITE" id="PS01124"/>
    </source>
</evidence>
<dbReference type="SUPFAM" id="SSF46689">
    <property type="entry name" value="Homeodomain-like"/>
    <property type="match status" value="1"/>
</dbReference>
<dbReference type="PROSITE" id="PS01124">
    <property type="entry name" value="HTH_ARAC_FAMILY_2"/>
    <property type="match status" value="1"/>
</dbReference>
<evidence type="ECO:0000256" key="3">
    <source>
        <dbReference type="ARBA" id="ARBA00023163"/>
    </source>
</evidence>
<feature type="domain" description="HTH araC/xylS-type" evidence="4">
    <location>
        <begin position="218"/>
        <end position="319"/>
    </location>
</feature>